<evidence type="ECO:0000313" key="1">
    <source>
        <dbReference type="EMBL" id="EIJ87645.1"/>
    </source>
</evidence>
<protein>
    <submittedName>
        <fullName evidence="1">Uncharacterized protein</fullName>
    </submittedName>
</protein>
<dbReference type="Proteomes" id="UP000002872">
    <property type="component" value="Unassembled WGS sequence"/>
</dbReference>
<keyword evidence="2" id="KW-1185">Reference proteome</keyword>
<dbReference type="HOGENOM" id="CLU_047151_0_0_1"/>
<dbReference type="EMBL" id="GL870881">
    <property type="protein sequence ID" value="EIJ87645.1"/>
    <property type="molecule type" value="Genomic_DNA"/>
</dbReference>
<evidence type="ECO:0000313" key="2">
    <source>
        <dbReference type="Proteomes" id="UP000002872"/>
    </source>
</evidence>
<gene>
    <name evidence="1" type="ORF">NEQG_02192</name>
</gene>
<dbReference type="OMA" id="CHETHLR"/>
<organism evidence="1 2">
    <name type="scientific">Nematocida parisii (strain ERTm3)</name>
    <name type="common">Nematode killer fungus</name>
    <dbReference type="NCBI Taxonomy" id="935791"/>
    <lineage>
        <taxon>Eukaryota</taxon>
        <taxon>Fungi</taxon>
        <taxon>Fungi incertae sedis</taxon>
        <taxon>Microsporidia</taxon>
        <taxon>Nematocida</taxon>
    </lineage>
</organism>
<name>I3EEJ8_NEMP3</name>
<proteinExistence type="predicted"/>
<sequence>MSSSTKEPLRILNNRTRITNTEDVVKGIPHKKSKKNKNSNQSSHDLSILDYYFKNNKYPPEGHCIINSIVDKSANKLNNGIVIQDWKEYTRRKEAALPFKYKIINARLYRNAQNEDEFLPAEVAFPMITPEIRPHIHIWKRKAWVAIQIGNLNHNLMDLIESILPKRSKGVLGEIKNVDTLLGAVCRMIEDMYPHNDEVAPYQGDFLYIRDYYNAVRWRIVRQRPYRISDREIKKWIYRDFIDGLCHETHLRYSDIVHEKSTSAYVCALECRENVIIQEMNDYYQNPLTHPDAQVILDIYDTIDISNSPDYYNERRGTLYSEMMQNEKKRGSKSMDSLDKKKKKCRKTHQLIEIVLTAGRLRLYIKFI</sequence>
<dbReference type="OrthoDB" id="2272012at2759"/>
<dbReference type="InParanoid" id="I3EEJ8"/>
<dbReference type="VEuPathDB" id="MicrosporidiaDB:NEQG_02192"/>
<reference evidence="1" key="1">
    <citation type="submission" date="2011-01" db="EMBL/GenBank/DDBJ databases">
        <title>The Genome Sequence of Nematocida parisii strain ERTm3.</title>
        <authorList>
            <consortium name="The Broad Institute Genome Sequencing Platform"/>
            <consortium name="The Broad Institute Genome Sequencing Center for Infectious Disease"/>
            <person name="Cuomo C."/>
            <person name="Troemel E."/>
            <person name="Young S.K."/>
            <person name="Zeng Q."/>
            <person name="Gargeya S."/>
            <person name="Fitzgerald M."/>
            <person name="Haas B."/>
            <person name="Abouelleil A."/>
            <person name="Alvarado L."/>
            <person name="Arachchi H.M."/>
            <person name="Berlin A."/>
            <person name="Chapman S.B."/>
            <person name="Gearin G."/>
            <person name="Goldberg J."/>
            <person name="Griggs A."/>
            <person name="Gujja S."/>
            <person name="Hansen M."/>
            <person name="Heiman D."/>
            <person name="Howarth C."/>
            <person name="Larimer J."/>
            <person name="Lui A."/>
            <person name="MacDonald P.J.P."/>
            <person name="McCowen C."/>
            <person name="Montmayeur A."/>
            <person name="Murphy C."/>
            <person name="Neiman D."/>
            <person name="Pearson M."/>
            <person name="Priest M."/>
            <person name="Roberts A."/>
            <person name="Saif S."/>
            <person name="Shea T."/>
            <person name="Sisk P."/>
            <person name="Stolte C."/>
            <person name="Sykes S."/>
            <person name="Wortman J."/>
            <person name="Nusbaum C."/>
            <person name="Birren B."/>
        </authorList>
    </citation>
    <scope>NUCLEOTIDE SEQUENCE</scope>
    <source>
        <strain evidence="1">ERTm3</strain>
    </source>
</reference>
<accession>I3EEJ8</accession>
<dbReference type="AlphaFoldDB" id="I3EEJ8"/>